<evidence type="ECO:0000313" key="2">
    <source>
        <dbReference type="EMBL" id="KAJ1171557.1"/>
    </source>
</evidence>
<reference evidence="2" key="1">
    <citation type="journal article" date="2022" name="bioRxiv">
        <title>Sequencing and chromosome-scale assembly of the giantPleurodeles waltlgenome.</title>
        <authorList>
            <person name="Brown T."/>
            <person name="Elewa A."/>
            <person name="Iarovenko S."/>
            <person name="Subramanian E."/>
            <person name="Araus A.J."/>
            <person name="Petzold A."/>
            <person name="Susuki M."/>
            <person name="Suzuki K.-i.T."/>
            <person name="Hayashi T."/>
            <person name="Toyoda A."/>
            <person name="Oliveira C."/>
            <person name="Osipova E."/>
            <person name="Leigh N.D."/>
            <person name="Simon A."/>
            <person name="Yun M.H."/>
        </authorList>
    </citation>
    <scope>NUCLEOTIDE SEQUENCE</scope>
    <source>
        <strain evidence="2">20211129_DDA</strain>
        <tissue evidence="2">Liver</tissue>
    </source>
</reference>
<sequence>MDATCRCPVGTSTDKCVLPVTFLLTQKYWAQSQGSLRRRLILGLLKPSKTRNGSHRHRRRNKGILRSGPQRKEKRTQHWFGSRATDREVRRQQNAKAGHSLGRAWPNQENKHKIQSRPARNTAKDRKAKPRQKEKLKENRKEKEAKQEVKEVTQ</sequence>
<dbReference type="AlphaFoldDB" id="A0AAV7T6E1"/>
<keyword evidence="3" id="KW-1185">Reference proteome</keyword>
<feature type="compositionally biased region" description="Basic residues" evidence="1">
    <location>
        <begin position="48"/>
        <end position="63"/>
    </location>
</feature>
<comment type="caution">
    <text evidence="2">The sequence shown here is derived from an EMBL/GenBank/DDBJ whole genome shotgun (WGS) entry which is preliminary data.</text>
</comment>
<name>A0AAV7T6E1_PLEWA</name>
<proteinExistence type="predicted"/>
<gene>
    <name evidence="2" type="ORF">NDU88_003418</name>
</gene>
<dbReference type="EMBL" id="JANPWB010000007">
    <property type="protein sequence ID" value="KAJ1171557.1"/>
    <property type="molecule type" value="Genomic_DNA"/>
</dbReference>
<accession>A0AAV7T6E1</accession>
<feature type="region of interest" description="Disordered" evidence="1">
    <location>
        <begin position="47"/>
        <end position="154"/>
    </location>
</feature>
<dbReference type="Proteomes" id="UP001066276">
    <property type="component" value="Chromosome 4_1"/>
</dbReference>
<protein>
    <submittedName>
        <fullName evidence="2">Uncharacterized protein</fullName>
    </submittedName>
</protein>
<evidence type="ECO:0000256" key="1">
    <source>
        <dbReference type="SAM" id="MobiDB-lite"/>
    </source>
</evidence>
<feature type="compositionally biased region" description="Basic and acidic residues" evidence="1">
    <location>
        <begin position="131"/>
        <end position="154"/>
    </location>
</feature>
<evidence type="ECO:0000313" key="3">
    <source>
        <dbReference type="Proteomes" id="UP001066276"/>
    </source>
</evidence>
<organism evidence="2 3">
    <name type="scientific">Pleurodeles waltl</name>
    <name type="common">Iberian ribbed newt</name>
    <dbReference type="NCBI Taxonomy" id="8319"/>
    <lineage>
        <taxon>Eukaryota</taxon>
        <taxon>Metazoa</taxon>
        <taxon>Chordata</taxon>
        <taxon>Craniata</taxon>
        <taxon>Vertebrata</taxon>
        <taxon>Euteleostomi</taxon>
        <taxon>Amphibia</taxon>
        <taxon>Batrachia</taxon>
        <taxon>Caudata</taxon>
        <taxon>Salamandroidea</taxon>
        <taxon>Salamandridae</taxon>
        <taxon>Pleurodelinae</taxon>
        <taxon>Pleurodeles</taxon>
    </lineage>
</organism>